<evidence type="ECO:0000313" key="3">
    <source>
        <dbReference type="Proteomes" id="UP000467349"/>
    </source>
</evidence>
<sequence>MAKATKRGASNGTRSNHGKVRGHVPKGVPRQAKCDFHGNGQSRGAWIAHDDCHG</sequence>
<organism evidence="2 3">
    <name type="scientific">Streptococcus pneumoniae</name>
    <dbReference type="NCBI Taxonomy" id="1313"/>
    <lineage>
        <taxon>Bacteria</taxon>
        <taxon>Bacillati</taxon>
        <taxon>Bacillota</taxon>
        <taxon>Bacilli</taxon>
        <taxon>Lactobacillales</taxon>
        <taxon>Streptococcaceae</taxon>
        <taxon>Streptococcus</taxon>
    </lineage>
</organism>
<dbReference type="Proteomes" id="UP000467349">
    <property type="component" value="Unassembled WGS sequence"/>
</dbReference>
<proteinExistence type="predicted"/>
<feature type="region of interest" description="Disordered" evidence="1">
    <location>
        <begin position="1"/>
        <end position="54"/>
    </location>
</feature>
<evidence type="ECO:0000313" key="2">
    <source>
        <dbReference type="EMBL" id="MTV44796.1"/>
    </source>
</evidence>
<accession>A0A7X2XML5</accession>
<dbReference type="EMBL" id="WNHU01000864">
    <property type="protein sequence ID" value="MTV44796.1"/>
    <property type="molecule type" value="Genomic_DNA"/>
</dbReference>
<protein>
    <submittedName>
        <fullName evidence="2">Uncharacterized protein</fullName>
    </submittedName>
</protein>
<name>A0A7X2XML5_STREE</name>
<dbReference type="AlphaFoldDB" id="A0A7X2XML5"/>
<evidence type="ECO:0000256" key="1">
    <source>
        <dbReference type="SAM" id="MobiDB-lite"/>
    </source>
</evidence>
<comment type="caution">
    <text evidence="2">The sequence shown here is derived from an EMBL/GenBank/DDBJ whole genome shotgun (WGS) entry which is preliminary data.</text>
</comment>
<gene>
    <name evidence="2" type="ORF">GM545_14805</name>
</gene>
<reference evidence="2 3" key="1">
    <citation type="submission" date="2019-11" db="EMBL/GenBank/DDBJ databases">
        <title>Growth characteristics of pneumococcus vary with the chemical composition of the capsule and with environmental conditions.</title>
        <authorList>
            <person name="Tothpal A."/>
            <person name="Desobry K."/>
            <person name="Joshi S."/>
            <person name="Wyllie A.L."/>
            <person name="Weinberger D.M."/>
        </authorList>
    </citation>
    <scope>NUCLEOTIDE SEQUENCE [LARGE SCALE GENOMIC DNA]</scope>
    <source>
        <strain evidence="3">pnumococcus09N</strain>
    </source>
</reference>